<dbReference type="Proteomes" id="UP000199403">
    <property type="component" value="Unassembled WGS sequence"/>
</dbReference>
<gene>
    <name evidence="1" type="ORF">SAMN05192553_102263</name>
</gene>
<dbReference type="InterPro" id="IPR022551">
    <property type="entry name" value="BrxC"/>
</dbReference>
<dbReference type="Gene3D" id="3.40.30.10">
    <property type="entry name" value="Glutaredoxin"/>
    <property type="match status" value="1"/>
</dbReference>
<keyword evidence="2" id="KW-1185">Reference proteome</keyword>
<dbReference type="Pfam" id="PF11009">
    <property type="entry name" value="BrxC"/>
    <property type="match status" value="1"/>
</dbReference>
<protein>
    <submittedName>
        <fullName evidence="1">Bacillithiol system protein YtxJ</fullName>
    </submittedName>
</protein>
<dbReference type="AlphaFoldDB" id="A0A1H6VSI0"/>
<accession>A0A1H6VSI0</accession>
<dbReference type="RefSeq" id="WP_092170925.1">
    <property type="nucleotide sequence ID" value="NZ_FNZH01000002.1"/>
</dbReference>
<dbReference type="STRING" id="1416801.SAMN05192553_102263"/>
<dbReference type="EMBL" id="FNZH01000002">
    <property type="protein sequence ID" value="SEJ07583.1"/>
    <property type="molecule type" value="Genomic_DNA"/>
</dbReference>
<dbReference type="OrthoDB" id="677051at2"/>
<dbReference type="NCBIfam" id="TIGR04019">
    <property type="entry name" value="B_thiol_YtxJ"/>
    <property type="match status" value="1"/>
</dbReference>
<proteinExistence type="predicted"/>
<dbReference type="InterPro" id="IPR036249">
    <property type="entry name" value="Thioredoxin-like_sf"/>
</dbReference>
<name>A0A1H6VSI0_9BACT</name>
<sequence length="112" mass="12825">MSWKKLASLSQLDQLKEESKEKPVVIFKHSTRCSISSMAWNRMERSWKAEDSERLSPYFLDLIAHRDISNAIAEEFSVAHASPQVIVIRDGKAVYNNSHMGINYREIVSVEG</sequence>
<organism evidence="1 2">
    <name type="scientific">Cyclobacterium xiamenense</name>
    <dbReference type="NCBI Taxonomy" id="1297121"/>
    <lineage>
        <taxon>Bacteria</taxon>
        <taxon>Pseudomonadati</taxon>
        <taxon>Bacteroidota</taxon>
        <taxon>Cytophagia</taxon>
        <taxon>Cytophagales</taxon>
        <taxon>Cyclobacteriaceae</taxon>
        <taxon>Cyclobacterium</taxon>
    </lineage>
</organism>
<evidence type="ECO:0000313" key="1">
    <source>
        <dbReference type="EMBL" id="SEJ07583.1"/>
    </source>
</evidence>
<reference evidence="2" key="1">
    <citation type="submission" date="2016-10" db="EMBL/GenBank/DDBJ databases">
        <authorList>
            <person name="Varghese N."/>
            <person name="Submissions S."/>
        </authorList>
    </citation>
    <scope>NUCLEOTIDE SEQUENCE [LARGE SCALE GENOMIC DNA]</scope>
    <source>
        <strain evidence="2">IBRC-M 10761</strain>
    </source>
</reference>
<evidence type="ECO:0000313" key="2">
    <source>
        <dbReference type="Proteomes" id="UP000199403"/>
    </source>
</evidence>
<dbReference type="SUPFAM" id="SSF52833">
    <property type="entry name" value="Thioredoxin-like"/>
    <property type="match status" value="1"/>
</dbReference>